<feature type="compositionally biased region" description="Low complexity" evidence="1">
    <location>
        <begin position="193"/>
        <end position="206"/>
    </location>
</feature>
<keyword evidence="2" id="KW-1133">Transmembrane helix</keyword>
<reference evidence="3 4" key="1">
    <citation type="submission" date="2016-06" db="EMBL/GenBank/DDBJ databases">
        <authorList>
            <person name="Kjaerup R.B."/>
            <person name="Dalgaard T.S."/>
            <person name="Juul-Madsen H.R."/>
        </authorList>
    </citation>
    <scope>NUCLEOTIDE SEQUENCE [LARGE SCALE GENOMIC DNA]</scope>
    <source>
        <strain evidence="3 4">DSM 45577</strain>
    </source>
</reference>
<feature type="transmembrane region" description="Helical" evidence="2">
    <location>
        <begin position="108"/>
        <end position="128"/>
    </location>
</feature>
<dbReference type="EMBL" id="FMIA01000002">
    <property type="protein sequence ID" value="SCL54637.1"/>
    <property type="molecule type" value="Genomic_DNA"/>
</dbReference>
<evidence type="ECO:0000256" key="2">
    <source>
        <dbReference type="SAM" id="Phobius"/>
    </source>
</evidence>
<sequence>MRGPRRGPVWAAQLWLQQRRRRWRTRRERHTERSLRRRTDERADRRPGWRYHRGVQWAILTAAGLLVAWTLFSLVVTIADNEPGFLPISRWCAGSQPRAYYCGEVEGFVKGPLLVALGLAVFFFWRYAPVRRWYRRNVLRNPPASTTAPSGCVRCRRRETNCPTRWTRCSAPTRSISSGPGSAPPPRRRGRRSTGTTCGPSGGRCRNGWPPPGASEGTRHPAPKADPDSARGGSRISHLRRMRPLESQREYSICFVLFGH</sequence>
<evidence type="ECO:0000313" key="3">
    <source>
        <dbReference type="EMBL" id="SCL54637.1"/>
    </source>
</evidence>
<accession>A0A1C6UKP8</accession>
<evidence type="ECO:0000256" key="1">
    <source>
        <dbReference type="SAM" id="MobiDB-lite"/>
    </source>
</evidence>
<proteinExistence type="predicted"/>
<feature type="compositionally biased region" description="Basic and acidic residues" evidence="1">
    <location>
        <begin position="217"/>
        <end position="229"/>
    </location>
</feature>
<feature type="transmembrane region" description="Helical" evidence="2">
    <location>
        <begin position="55"/>
        <end position="79"/>
    </location>
</feature>
<organism evidence="3 4">
    <name type="scientific">Micromonospora yangpuensis</name>
    <dbReference type="NCBI Taxonomy" id="683228"/>
    <lineage>
        <taxon>Bacteria</taxon>
        <taxon>Bacillati</taxon>
        <taxon>Actinomycetota</taxon>
        <taxon>Actinomycetes</taxon>
        <taxon>Micromonosporales</taxon>
        <taxon>Micromonosporaceae</taxon>
        <taxon>Micromonospora</taxon>
    </lineage>
</organism>
<keyword evidence="2" id="KW-0472">Membrane</keyword>
<evidence type="ECO:0000313" key="4">
    <source>
        <dbReference type="Proteomes" id="UP000198937"/>
    </source>
</evidence>
<keyword evidence="4" id="KW-1185">Reference proteome</keyword>
<feature type="region of interest" description="Disordered" evidence="1">
    <location>
        <begin position="172"/>
        <end position="243"/>
    </location>
</feature>
<dbReference type="STRING" id="683228.GA0070617_2723"/>
<dbReference type="Proteomes" id="UP000198937">
    <property type="component" value="Unassembled WGS sequence"/>
</dbReference>
<name>A0A1C6UKP8_9ACTN</name>
<keyword evidence="2" id="KW-0812">Transmembrane</keyword>
<protein>
    <submittedName>
        <fullName evidence="3">Uncharacterized protein</fullName>
    </submittedName>
</protein>
<gene>
    <name evidence="3" type="ORF">GA0070617_2723</name>
</gene>
<dbReference type="AlphaFoldDB" id="A0A1C6UKP8"/>